<dbReference type="Gene3D" id="3.40.50.2300">
    <property type="match status" value="1"/>
</dbReference>
<dbReference type="AlphaFoldDB" id="U7DAR4"/>
<accession>U7DAR4</accession>
<feature type="modified residue" description="4-aspartylphosphate" evidence="2">
    <location>
        <position position="54"/>
    </location>
</feature>
<reference evidence="4 5" key="1">
    <citation type="journal article" date="2013" name="Environ. Microbiol.">
        <title>Genome analysis of Chitinivibrio alkaliphilus gen. nov., sp. nov., a novel extremely haloalkaliphilic anaerobic chitinolytic bacterium from the candidate phylum Termite Group 3.</title>
        <authorList>
            <person name="Sorokin D.Y."/>
            <person name="Gumerov V.M."/>
            <person name="Rakitin A.L."/>
            <person name="Beletsky A.V."/>
            <person name="Damste J.S."/>
            <person name="Muyzer G."/>
            <person name="Mardanov A.V."/>
            <person name="Ravin N.V."/>
        </authorList>
    </citation>
    <scope>NUCLEOTIDE SEQUENCE [LARGE SCALE GENOMIC DNA]</scope>
    <source>
        <strain evidence="4 5">ACht1</strain>
    </source>
</reference>
<evidence type="ECO:0000256" key="2">
    <source>
        <dbReference type="PROSITE-ProRule" id="PRU00169"/>
    </source>
</evidence>
<evidence type="ECO:0000313" key="5">
    <source>
        <dbReference type="Proteomes" id="UP000017148"/>
    </source>
</evidence>
<dbReference type="SUPFAM" id="SSF52172">
    <property type="entry name" value="CheY-like"/>
    <property type="match status" value="1"/>
</dbReference>
<dbReference type="PROSITE" id="PS50110">
    <property type="entry name" value="RESPONSE_REGULATORY"/>
    <property type="match status" value="1"/>
</dbReference>
<dbReference type="InterPro" id="IPR011006">
    <property type="entry name" value="CheY-like_superfamily"/>
</dbReference>
<dbReference type="OrthoDB" id="3197131at2"/>
<feature type="domain" description="Response regulatory" evidence="3">
    <location>
        <begin position="5"/>
        <end position="122"/>
    </location>
</feature>
<dbReference type="InterPro" id="IPR001789">
    <property type="entry name" value="Sig_transdc_resp-reg_receiver"/>
</dbReference>
<gene>
    <name evidence="4" type="ORF">CALK_1534</name>
</gene>
<keyword evidence="1 2" id="KW-0597">Phosphoprotein</keyword>
<dbReference type="eggNOG" id="COG0745">
    <property type="taxonomic scope" value="Bacteria"/>
</dbReference>
<name>U7DAR4_9BACT</name>
<dbReference type="InterPro" id="IPR050595">
    <property type="entry name" value="Bact_response_regulator"/>
</dbReference>
<dbReference type="GO" id="GO:0000160">
    <property type="term" value="P:phosphorelay signal transduction system"/>
    <property type="evidence" value="ECO:0007669"/>
    <property type="project" value="InterPro"/>
</dbReference>
<dbReference type="Proteomes" id="UP000017148">
    <property type="component" value="Unassembled WGS sequence"/>
</dbReference>
<evidence type="ECO:0000259" key="3">
    <source>
        <dbReference type="PROSITE" id="PS50110"/>
    </source>
</evidence>
<dbReference type="SMART" id="SM00448">
    <property type="entry name" value="REC"/>
    <property type="match status" value="1"/>
</dbReference>
<evidence type="ECO:0000256" key="1">
    <source>
        <dbReference type="ARBA" id="ARBA00022553"/>
    </source>
</evidence>
<organism evidence="4 5">
    <name type="scientific">Chitinivibrio alkaliphilus ACht1</name>
    <dbReference type="NCBI Taxonomy" id="1313304"/>
    <lineage>
        <taxon>Bacteria</taxon>
        <taxon>Pseudomonadati</taxon>
        <taxon>Fibrobacterota</taxon>
        <taxon>Chitinivibrionia</taxon>
        <taxon>Chitinivibrionales</taxon>
        <taxon>Chitinivibrionaceae</taxon>
        <taxon>Chitinivibrio</taxon>
    </lineage>
</organism>
<dbReference type="Pfam" id="PF00072">
    <property type="entry name" value="Response_reg"/>
    <property type="match status" value="1"/>
</dbReference>
<dbReference type="STRING" id="1313304.CALK_1534"/>
<proteinExistence type="predicted"/>
<protein>
    <submittedName>
        <fullName evidence="4">Response regulator receiver</fullName>
    </submittedName>
</protein>
<keyword evidence="5" id="KW-1185">Reference proteome</keyword>
<sequence length="124" mass="14111">MIKKRILIVEDDEDITEIMTMVLETENFDVYSVSNPLNALEEARKCNPQAILLDLTMPQMSGWELYKKLRSDPDFSTIPVAIVTAKSEEFDAVVGLHVMRADAYITKPFGKQQLIDSVKKLFSE</sequence>
<dbReference type="RefSeq" id="WP_022636988.1">
    <property type="nucleotide sequence ID" value="NZ_ASJR01000012.1"/>
</dbReference>
<comment type="caution">
    <text evidence="4">The sequence shown here is derived from an EMBL/GenBank/DDBJ whole genome shotgun (WGS) entry which is preliminary data.</text>
</comment>
<dbReference type="PANTHER" id="PTHR44591">
    <property type="entry name" value="STRESS RESPONSE REGULATOR PROTEIN 1"/>
    <property type="match status" value="1"/>
</dbReference>
<dbReference type="PANTHER" id="PTHR44591:SF3">
    <property type="entry name" value="RESPONSE REGULATORY DOMAIN-CONTAINING PROTEIN"/>
    <property type="match status" value="1"/>
</dbReference>
<evidence type="ECO:0000313" key="4">
    <source>
        <dbReference type="EMBL" id="ERP31490.1"/>
    </source>
</evidence>
<dbReference type="EMBL" id="ASJR01000012">
    <property type="protein sequence ID" value="ERP31490.1"/>
    <property type="molecule type" value="Genomic_DNA"/>
</dbReference>